<evidence type="ECO:0000256" key="1">
    <source>
        <dbReference type="SAM" id="Phobius"/>
    </source>
</evidence>
<keyword evidence="1" id="KW-1133">Transmembrane helix</keyword>
<keyword evidence="1" id="KW-0812">Transmembrane</keyword>
<comment type="caution">
    <text evidence="2">The sequence shown here is derived from an EMBL/GenBank/DDBJ whole genome shotgun (WGS) entry which is preliminary data.</text>
</comment>
<evidence type="ECO:0000313" key="3">
    <source>
        <dbReference type="Proteomes" id="UP000593567"/>
    </source>
</evidence>
<name>A0A7J7K863_BUGNE</name>
<accession>A0A7J7K863</accession>
<gene>
    <name evidence="2" type="ORF">EB796_007938</name>
</gene>
<evidence type="ECO:0000313" key="2">
    <source>
        <dbReference type="EMBL" id="KAF6033756.1"/>
    </source>
</evidence>
<feature type="transmembrane region" description="Helical" evidence="1">
    <location>
        <begin position="59"/>
        <end position="80"/>
    </location>
</feature>
<proteinExistence type="predicted"/>
<feature type="transmembrane region" description="Helical" evidence="1">
    <location>
        <begin position="87"/>
        <end position="106"/>
    </location>
</feature>
<dbReference type="Proteomes" id="UP000593567">
    <property type="component" value="Unassembled WGS sequence"/>
</dbReference>
<keyword evidence="1" id="KW-0472">Membrane</keyword>
<sequence length="116" mass="12903">MKWYIHKGVPKEKIMKMELTLLALTLLTMSPMAATRKPIGTDGQTALTLEEVLFTVRDIFITIAIIVIYLGLCRVVTLVLPTCPDWVILLMISTLSALAYKAFTIIDGIVNNSSYV</sequence>
<keyword evidence="3" id="KW-1185">Reference proteome</keyword>
<dbReference type="AlphaFoldDB" id="A0A7J7K863"/>
<dbReference type="EMBL" id="VXIV02001245">
    <property type="protein sequence ID" value="KAF6033756.1"/>
    <property type="molecule type" value="Genomic_DNA"/>
</dbReference>
<protein>
    <submittedName>
        <fullName evidence="2">Uncharacterized protein</fullName>
    </submittedName>
</protein>
<reference evidence="2" key="1">
    <citation type="submission" date="2020-06" db="EMBL/GenBank/DDBJ databases">
        <title>Draft genome of Bugula neritina, a colonial animal packing powerful symbionts and potential medicines.</title>
        <authorList>
            <person name="Rayko M."/>
        </authorList>
    </citation>
    <scope>NUCLEOTIDE SEQUENCE [LARGE SCALE GENOMIC DNA]</scope>
    <source>
        <strain evidence="2">Kwan_BN1</strain>
    </source>
</reference>
<organism evidence="2 3">
    <name type="scientific">Bugula neritina</name>
    <name type="common">Brown bryozoan</name>
    <name type="synonym">Sertularia neritina</name>
    <dbReference type="NCBI Taxonomy" id="10212"/>
    <lineage>
        <taxon>Eukaryota</taxon>
        <taxon>Metazoa</taxon>
        <taxon>Spiralia</taxon>
        <taxon>Lophotrochozoa</taxon>
        <taxon>Bryozoa</taxon>
        <taxon>Gymnolaemata</taxon>
        <taxon>Cheilostomatida</taxon>
        <taxon>Flustrina</taxon>
        <taxon>Buguloidea</taxon>
        <taxon>Bugulidae</taxon>
        <taxon>Bugula</taxon>
    </lineage>
</organism>